<dbReference type="Proteomes" id="UP001527866">
    <property type="component" value="Unassembled WGS sequence"/>
</dbReference>
<feature type="signal peptide" evidence="1">
    <location>
        <begin position="1"/>
        <end position="28"/>
    </location>
</feature>
<sequence>MNRTTKILASVLALLLLSATAVFITARANNVSRIDREAAPEPDKSDIPEDVNSISWEWASDLIPSLREAWSTPSGAVLQISGENVDDGVIGLNTSTGEQTWHFRFPGDGKIWMSPDRDFMLIWHERSGFWPWDSSVEASTVATATGEVLATSKLNVSMDEVLSYQPDATQLTDSSLIRLSDSNDGRTFIDARDPVTYERLWSEDFTGSCGFKGYEATPGDIMTTTKDSAIVSLTCSGENGGRPLIRAYDATSGEIKWEYNFPDMQHQVTSPIRIQANNADHWIRGDNTSKIIKTEVESGLTLVDAPDGPIALSSNTGSQMFDKALHGREILAIRNITSDHIILGYTSGLSQNPSESNPEAITLRIDEQGKESQIDLPGNDPQQSPQSVIELKRAFVGVTATSESQNVVVAGKDGENETITVAEETGLSEVAAEDQPTLADESMFLRTQGALVVGRIKNGELESLVGLS</sequence>
<gene>
    <name evidence="2" type="ORF">O4J56_20675</name>
</gene>
<organism evidence="2 3">
    <name type="scientific">Nocardiopsis endophytica</name>
    <dbReference type="NCBI Taxonomy" id="3018445"/>
    <lineage>
        <taxon>Bacteria</taxon>
        <taxon>Bacillati</taxon>
        <taxon>Actinomycetota</taxon>
        <taxon>Actinomycetes</taxon>
        <taxon>Streptosporangiales</taxon>
        <taxon>Nocardiopsidaceae</taxon>
        <taxon>Nocardiopsis</taxon>
    </lineage>
</organism>
<dbReference type="SUPFAM" id="SSF50998">
    <property type="entry name" value="Quinoprotein alcohol dehydrogenase-like"/>
    <property type="match status" value="1"/>
</dbReference>
<dbReference type="EMBL" id="JAQFWQ010000067">
    <property type="protein sequence ID" value="MDA2813073.1"/>
    <property type="molecule type" value="Genomic_DNA"/>
</dbReference>
<reference evidence="2 3" key="1">
    <citation type="submission" date="2023-01" db="EMBL/GenBank/DDBJ databases">
        <title>Draft genome sequence of Nocardiopsis sp. RSe5-2 isolated from halophytes.</title>
        <authorList>
            <person name="Duangmal K."/>
            <person name="Chantavorakit T."/>
        </authorList>
    </citation>
    <scope>NUCLEOTIDE SEQUENCE [LARGE SCALE GENOMIC DNA]</scope>
    <source>
        <strain evidence="2 3">RSe5-2</strain>
    </source>
</reference>
<keyword evidence="1" id="KW-0732">Signal</keyword>
<dbReference type="Gene3D" id="2.130.10.10">
    <property type="entry name" value="YVTN repeat-like/Quinoprotein amine dehydrogenase"/>
    <property type="match status" value="1"/>
</dbReference>
<feature type="chain" id="PRO_5047372862" description="Pyrrolo-quinoline quinone" evidence="1">
    <location>
        <begin position="29"/>
        <end position="468"/>
    </location>
</feature>
<accession>A0ABT4U7Y8</accession>
<proteinExistence type="predicted"/>
<name>A0ABT4U7Y8_9ACTN</name>
<protein>
    <recommendedName>
        <fullName evidence="4">Pyrrolo-quinoline quinone</fullName>
    </recommendedName>
</protein>
<evidence type="ECO:0008006" key="4">
    <source>
        <dbReference type="Google" id="ProtNLM"/>
    </source>
</evidence>
<dbReference type="RefSeq" id="WP_270687866.1">
    <property type="nucleotide sequence ID" value="NZ_JAQFWQ010000067.1"/>
</dbReference>
<evidence type="ECO:0000256" key="1">
    <source>
        <dbReference type="SAM" id="SignalP"/>
    </source>
</evidence>
<evidence type="ECO:0000313" key="2">
    <source>
        <dbReference type="EMBL" id="MDA2813073.1"/>
    </source>
</evidence>
<dbReference type="InterPro" id="IPR011047">
    <property type="entry name" value="Quinoprotein_ADH-like_sf"/>
</dbReference>
<dbReference type="InterPro" id="IPR015943">
    <property type="entry name" value="WD40/YVTN_repeat-like_dom_sf"/>
</dbReference>
<keyword evidence="3" id="KW-1185">Reference proteome</keyword>
<comment type="caution">
    <text evidence="2">The sequence shown here is derived from an EMBL/GenBank/DDBJ whole genome shotgun (WGS) entry which is preliminary data.</text>
</comment>
<evidence type="ECO:0000313" key="3">
    <source>
        <dbReference type="Proteomes" id="UP001527866"/>
    </source>
</evidence>